<name>A0A154BQW5_ANASB</name>
<dbReference type="NCBIfam" id="NF041131">
    <property type="entry name" value="RicT_YaaT_fam"/>
    <property type="match status" value="1"/>
</dbReference>
<dbReference type="GO" id="GO:0005737">
    <property type="term" value="C:cytoplasm"/>
    <property type="evidence" value="ECO:0007669"/>
    <property type="project" value="TreeGrafter"/>
</dbReference>
<dbReference type="InterPro" id="IPR047767">
    <property type="entry name" value="PSP1-like"/>
</dbReference>
<dbReference type="STRING" id="1794912.AXX12_07570"/>
<reference evidence="2 3" key="1">
    <citation type="submission" date="2016-02" db="EMBL/GenBank/DDBJ databases">
        <title>Anaerosporomusa subterraneum gen. nov., sp. nov., a spore-forming obligate anaerobe isolated from saprolite.</title>
        <authorList>
            <person name="Choi J.K."/>
            <person name="Shah M."/>
            <person name="Yee N."/>
        </authorList>
    </citation>
    <scope>NUCLEOTIDE SEQUENCE [LARGE SCALE GENOMIC DNA]</scope>
    <source>
        <strain evidence="2 3">RU4</strain>
    </source>
</reference>
<dbReference type="PANTHER" id="PTHR43830:SF3">
    <property type="entry name" value="PROTEIN PSP1"/>
    <property type="match status" value="1"/>
</dbReference>
<comment type="caution">
    <text evidence="2">The sequence shown here is derived from an EMBL/GenBank/DDBJ whole genome shotgun (WGS) entry which is preliminary data.</text>
</comment>
<dbReference type="InterPro" id="IPR007557">
    <property type="entry name" value="PSP1_C"/>
</dbReference>
<dbReference type="PROSITE" id="PS51411">
    <property type="entry name" value="PSP1_C"/>
    <property type="match status" value="1"/>
</dbReference>
<dbReference type="RefSeq" id="WP_066241488.1">
    <property type="nucleotide sequence ID" value="NZ_LSGP01000017.1"/>
</dbReference>
<dbReference type="Pfam" id="PF04468">
    <property type="entry name" value="PSP1"/>
    <property type="match status" value="1"/>
</dbReference>
<dbReference type="PANTHER" id="PTHR43830">
    <property type="entry name" value="PROTEIN PSP1"/>
    <property type="match status" value="1"/>
</dbReference>
<protein>
    <submittedName>
        <fullName evidence="2">Stage 0 sporulation family protein</fullName>
    </submittedName>
</protein>
<keyword evidence="3" id="KW-1185">Reference proteome</keyword>
<evidence type="ECO:0000313" key="3">
    <source>
        <dbReference type="Proteomes" id="UP000076268"/>
    </source>
</evidence>
<proteinExistence type="predicted"/>
<accession>A0A154BQW5</accession>
<organism evidence="2 3">
    <name type="scientific">Anaerosporomusa subterranea</name>
    <dbReference type="NCBI Taxonomy" id="1794912"/>
    <lineage>
        <taxon>Bacteria</taxon>
        <taxon>Bacillati</taxon>
        <taxon>Bacillota</taxon>
        <taxon>Negativicutes</taxon>
        <taxon>Acetonemataceae</taxon>
        <taxon>Anaerosporomusa</taxon>
    </lineage>
</organism>
<dbReference type="EMBL" id="LSGP01000017">
    <property type="protein sequence ID" value="KYZ76289.1"/>
    <property type="molecule type" value="Genomic_DNA"/>
</dbReference>
<dbReference type="AlphaFoldDB" id="A0A154BQW5"/>
<dbReference type="OrthoDB" id="9779344at2"/>
<evidence type="ECO:0000259" key="1">
    <source>
        <dbReference type="PROSITE" id="PS51411"/>
    </source>
</evidence>
<sequence>MQTVVGVRFKQAGKIYYFDPGEVQLQVEDHVIVETARGMEFGTVVIGPRQVSEEQIIQPLKPVIRRATVQDETKVKDNSLKEKEAFSVCEQKIITHNLPMNLVDVEYTFDVNKIIFYFTAEGRIDFRDLVKDLASVFRTRIELRQIGVRDEAKMMGGIGCCGRPLCCSTFLGDFEPVSIRMAKEQNLSLNPTKISGICGRLMCCLKYESDCYNGSCCKKVAQPRVGADVVTIDGDGKVHTLNPSKKTATVVFADGQSKSYPWEELVEKE</sequence>
<feature type="domain" description="PSP1 C-terminal" evidence="1">
    <location>
        <begin position="61"/>
        <end position="146"/>
    </location>
</feature>
<gene>
    <name evidence="2" type="ORF">AXX12_07570</name>
</gene>
<evidence type="ECO:0000313" key="2">
    <source>
        <dbReference type="EMBL" id="KYZ76289.1"/>
    </source>
</evidence>
<dbReference type="Proteomes" id="UP000076268">
    <property type="component" value="Unassembled WGS sequence"/>
</dbReference>